<dbReference type="EMBL" id="JAWIZZ010000047">
    <property type="protein sequence ID" value="KAK5779379.1"/>
    <property type="molecule type" value="Genomic_DNA"/>
</dbReference>
<reference evidence="2" key="1">
    <citation type="submission" date="2023-07" db="EMBL/GenBank/DDBJ databases">
        <title>A draft genome of Kazachstania heterogenica Y-27499.</title>
        <authorList>
            <person name="Donic C."/>
            <person name="Kralova J.S."/>
            <person name="Fidel L."/>
            <person name="Ben-Dor S."/>
            <person name="Jung S."/>
        </authorList>
    </citation>
    <scope>NUCLEOTIDE SEQUENCE [LARGE SCALE GENOMIC DNA]</scope>
    <source>
        <strain evidence="2">Y27499</strain>
    </source>
</reference>
<comment type="caution">
    <text evidence="1">The sequence shown here is derived from an EMBL/GenBank/DDBJ whole genome shotgun (WGS) entry which is preliminary data.</text>
</comment>
<organism evidence="1 2">
    <name type="scientific">Arxiozyma heterogenica</name>
    <dbReference type="NCBI Taxonomy" id="278026"/>
    <lineage>
        <taxon>Eukaryota</taxon>
        <taxon>Fungi</taxon>
        <taxon>Dikarya</taxon>
        <taxon>Ascomycota</taxon>
        <taxon>Saccharomycotina</taxon>
        <taxon>Saccharomycetes</taxon>
        <taxon>Saccharomycetales</taxon>
        <taxon>Saccharomycetaceae</taxon>
        <taxon>Arxiozyma</taxon>
    </lineage>
</organism>
<accession>A0AAN7WJG1</accession>
<sequence>MPFNNQKFNNWLKYREITLNSHHGTCFDTEKFLKSNGNTQNYEEEQSFDKFDPITPNNSTLKFPPRIEQSINNYLEKLNELAITEEEVLNDLGEPLIQSIRETQGNLEPAWSSTKICNPAELLLPNDHRLFVTTKGPEYSLQYPYEKKEDISFKNQLMCNYGKYVFIVERGSINVYEQRNLRDPVIDFNYINAKLLKNQYYLYNMTNRDYKDVDDPYVDESELGANYMCIKKLFDRDVLIVCLMYGLVVFYDLESITNDVRRYEKKHVWDNNFDKTVPWSPVVSLKVPESCWSIDIININNVAFIAAGHNLPGVSLFAIKKEKNNYSYNNRYREYDFSDTLSNLQKHYCDNEGLHKIDRKDSRLSSFTTGVPTCSTNNYNTISRELFSEHNVPSVTFITPDQSITKNITLVYGSIFGNITTVDIDTDISSGIINVKLLDIQFFGEQVWNVTALKKKDFLSVSQFELLCLNFQEKLKQSIQKSIIMDSKILNFQPKSVYNSGNYGIGTLTTQIPVPTTNLNWLCLKGIKSSSIQLNFTTFDKKGLVSKGELKDQISNYGMLLPSLDERPLESMERITCTFENDTLSFTYKYPNYLKKNFKEDPKELDLWKQSNLEITLANDTKNRSDYRGYIIVSNHKSHNFRQLDISYSHDFTYKSKSSPSNSTLEFPKEPIIYAASAYFHKDYKRPTWKDILNSDAEIPDKPNDCFNLEEDETYKQRAWWVHNHALKVKKLLDLAISGHEPCGFTLPKFENDILLVTTEYNIYLVKPSPLIITSYTVNEIFPLENASICSEIIAAGFLNRINFVCHIKELNCIAVASQVGLVSLLRLTEFRGIYSFRQEYILGWKYQNPYEDNNLLCNRYYITGENISPCLHDDTLLPLAFIIGMDYTYFPENKSAGVSEYIELIVTSRCNKQKFKIFAGETIGEK</sequence>
<dbReference type="AlphaFoldDB" id="A0AAN7WJG1"/>
<name>A0AAN7WJG1_9SACH</name>
<protein>
    <submittedName>
        <fullName evidence="1">Uncharacterized protein</fullName>
    </submittedName>
</protein>
<evidence type="ECO:0000313" key="1">
    <source>
        <dbReference type="EMBL" id="KAK5779379.1"/>
    </source>
</evidence>
<dbReference type="Pfam" id="PF08728">
    <property type="entry name" value="CRT10"/>
    <property type="match status" value="2"/>
</dbReference>
<dbReference type="InterPro" id="IPR014839">
    <property type="entry name" value="Crt10"/>
</dbReference>
<evidence type="ECO:0000313" key="2">
    <source>
        <dbReference type="Proteomes" id="UP001306508"/>
    </source>
</evidence>
<dbReference type="Proteomes" id="UP001306508">
    <property type="component" value="Unassembled WGS sequence"/>
</dbReference>
<gene>
    <name evidence="1" type="ORF">RI543_003270</name>
</gene>
<keyword evidence="2" id="KW-1185">Reference proteome</keyword>
<proteinExistence type="predicted"/>